<dbReference type="WBParaSite" id="nRc.2.0.1.t36504-RA">
    <property type="protein sequence ID" value="nRc.2.0.1.t36504-RA"/>
    <property type="gene ID" value="nRc.2.0.1.g36504"/>
</dbReference>
<dbReference type="Proteomes" id="UP000887565">
    <property type="component" value="Unplaced"/>
</dbReference>
<sequence>MEIFVDVLTEKNESDDEINALNCRSQWNKVKDCTKSRRGEYNSDPTINLNQIDSFLKDLSACYTNQLCNNPFPNVSQRNVRRSCAKVIALKINRKIMSCVRRQFSDFDLPDYDEIAYLLNRS</sequence>
<proteinExistence type="predicted"/>
<evidence type="ECO:0000313" key="2">
    <source>
        <dbReference type="WBParaSite" id="nRc.2.0.1.t36504-RA"/>
    </source>
</evidence>
<evidence type="ECO:0000313" key="1">
    <source>
        <dbReference type="Proteomes" id="UP000887565"/>
    </source>
</evidence>
<dbReference type="AlphaFoldDB" id="A0A915KEY3"/>
<accession>A0A915KEY3</accession>
<keyword evidence="1" id="KW-1185">Reference proteome</keyword>
<name>A0A915KEY3_ROMCU</name>
<protein>
    <submittedName>
        <fullName evidence="2">Uncharacterized protein</fullName>
    </submittedName>
</protein>
<reference evidence="2" key="1">
    <citation type="submission" date="2022-11" db="UniProtKB">
        <authorList>
            <consortium name="WormBaseParasite"/>
        </authorList>
    </citation>
    <scope>IDENTIFICATION</scope>
</reference>
<organism evidence="1 2">
    <name type="scientific">Romanomermis culicivorax</name>
    <name type="common">Nematode worm</name>
    <dbReference type="NCBI Taxonomy" id="13658"/>
    <lineage>
        <taxon>Eukaryota</taxon>
        <taxon>Metazoa</taxon>
        <taxon>Ecdysozoa</taxon>
        <taxon>Nematoda</taxon>
        <taxon>Enoplea</taxon>
        <taxon>Dorylaimia</taxon>
        <taxon>Mermithida</taxon>
        <taxon>Mermithoidea</taxon>
        <taxon>Mermithidae</taxon>
        <taxon>Romanomermis</taxon>
    </lineage>
</organism>